<gene>
    <name evidence="1" type="ORF">SAMN05661012_04192</name>
    <name evidence="2" type="ORF">SR876_10770</name>
</gene>
<name>A0A1K1RTA1_9BACT</name>
<dbReference type="Proteomes" id="UP000183788">
    <property type="component" value="Unassembled WGS sequence"/>
</dbReference>
<dbReference type="EMBL" id="FPIZ01000014">
    <property type="protein sequence ID" value="SFW75106.1"/>
    <property type="molecule type" value="Genomic_DNA"/>
</dbReference>
<dbReference type="SUPFAM" id="SSF56925">
    <property type="entry name" value="OMPA-like"/>
    <property type="match status" value="1"/>
</dbReference>
<reference evidence="1 3" key="1">
    <citation type="submission" date="2016-11" db="EMBL/GenBank/DDBJ databases">
        <authorList>
            <person name="Jaros S."/>
            <person name="Januszkiewicz K."/>
            <person name="Wedrychowicz H."/>
        </authorList>
    </citation>
    <scope>NUCLEOTIDE SEQUENCE [LARGE SCALE GENOMIC DNA]</scope>
    <source>
        <strain evidence="1 3">DSM 784</strain>
    </source>
</reference>
<evidence type="ECO:0000313" key="4">
    <source>
        <dbReference type="Proteomes" id="UP001326715"/>
    </source>
</evidence>
<dbReference type="EMBL" id="CP140154">
    <property type="protein sequence ID" value="WQG91989.1"/>
    <property type="molecule type" value="Genomic_DNA"/>
</dbReference>
<organism evidence="1 3">
    <name type="scientific">Chitinophaga sancti</name>
    <dbReference type="NCBI Taxonomy" id="1004"/>
    <lineage>
        <taxon>Bacteria</taxon>
        <taxon>Pseudomonadati</taxon>
        <taxon>Bacteroidota</taxon>
        <taxon>Chitinophagia</taxon>
        <taxon>Chitinophagales</taxon>
        <taxon>Chitinophagaceae</taxon>
        <taxon>Chitinophaga</taxon>
    </lineage>
</organism>
<evidence type="ECO:0000313" key="2">
    <source>
        <dbReference type="EMBL" id="WQG91989.1"/>
    </source>
</evidence>
<dbReference type="STRING" id="1004.SAMN05661012_04192"/>
<dbReference type="AlphaFoldDB" id="A0A1K1RTA1"/>
<dbReference type="RefSeq" id="WP_143150803.1">
    <property type="nucleotide sequence ID" value="NZ_CP139972.1"/>
</dbReference>
<evidence type="ECO:0000313" key="1">
    <source>
        <dbReference type="EMBL" id="SFW75106.1"/>
    </source>
</evidence>
<protein>
    <submittedName>
        <fullName evidence="2">Outer membrane beta-barrel protein</fullName>
    </submittedName>
    <submittedName>
        <fullName evidence="1">Outer membrane protein beta-barrel domain-containing protein</fullName>
    </submittedName>
</protein>
<accession>A0A1K1RTA1</accession>
<keyword evidence="4" id="KW-1185">Reference proteome</keyword>
<evidence type="ECO:0000313" key="3">
    <source>
        <dbReference type="Proteomes" id="UP000183788"/>
    </source>
</evidence>
<sequence>MKKFLTVISALFIVVQTNGQYEKPMVDEQNKFEYYFNSAFGYYLPINHSKFLADRGAANAFSFQLNYRSNYFARLYFDMSTVGYHKDNMRIGNVSATLDYKLNANNVGLDLGYTFPIRKFSPFAYGGTGISFMDVPGIKNGSQPNEITFGTKNQSFLQLRGGLGVDYEISYFFIIYLEGQYSSTLFKTVLDDRPLQGINLLIGFKTFLK</sequence>
<dbReference type="OrthoDB" id="753046at2"/>
<proteinExistence type="predicted"/>
<reference evidence="2 4" key="2">
    <citation type="submission" date="2023-11" db="EMBL/GenBank/DDBJ databases">
        <title>MicrobeMod: A computational toolkit for identifying prokaryotic methylation and restriction-modification with nanopore sequencing.</title>
        <authorList>
            <person name="Crits-Christoph A."/>
            <person name="Kang S.C."/>
            <person name="Lee H."/>
            <person name="Ostrov N."/>
        </authorList>
    </citation>
    <scope>NUCLEOTIDE SEQUENCE [LARGE SCALE GENOMIC DNA]</scope>
    <source>
        <strain evidence="2 4">ATCC 23090</strain>
    </source>
</reference>
<dbReference type="InterPro" id="IPR011250">
    <property type="entry name" value="OMP/PagP_B-barrel"/>
</dbReference>
<dbReference type="Proteomes" id="UP001326715">
    <property type="component" value="Chromosome"/>
</dbReference>